<protein>
    <submittedName>
        <fullName evidence="1">Uncharacterized protein</fullName>
    </submittedName>
</protein>
<reference evidence="1 2" key="1">
    <citation type="submission" date="2020-06" db="EMBL/GenBank/DDBJ databases">
        <title>Rheinheimera sp. nov., a marine bacterium isolated from coastal.</title>
        <authorList>
            <person name="Yu Q."/>
            <person name="Qi Y."/>
            <person name="Pu J."/>
        </authorList>
    </citation>
    <scope>NUCLEOTIDE SEQUENCE [LARGE SCALE GENOMIC DNA]</scope>
    <source>
        <strain evidence="1 2">YQF-2</strain>
    </source>
</reference>
<dbReference type="AlphaFoldDB" id="A0A7Y5AQU0"/>
<proteinExistence type="predicted"/>
<comment type="caution">
    <text evidence="1">The sequence shown here is derived from an EMBL/GenBank/DDBJ whole genome shotgun (WGS) entry which is preliminary data.</text>
</comment>
<accession>A0A7Y5AQU0</accession>
<keyword evidence="2" id="KW-1185">Reference proteome</keyword>
<gene>
    <name evidence="1" type="ORF">HRH59_08450</name>
</gene>
<dbReference type="RefSeq" id="WP_173500840.1">
    <property type="nucleotide sequence ID" value="NZ_JABSOD010000006.1"/>
</dbReference>
<sequence>MKPTLTALTILATADGIKSAVALLTANGFTPIFKGSNFSDGWYELPELNFWIFRDRIYVNVHSNPASTLATVALKLHAQQQDSAIQVPASASPVVEHPVIQQPSTESVDNKFLSVISAALSKPEVLRSIRRTELRLKRSQAKGHTA</sequence>
<dbReference type="Proteomes" id="UP000523161">
    <property type="component" value="Unassembled WGS sequence"/>
</dbReference>
<organism evidence="1 2">
    <name type="scientific">Rheinheimera lutimaris</name>
    <dbReference type="NCBI Taxonomy" id="2740584"/>
    <lineage>
        <taxon>Bacteria</taxon>
        <taxon>Pseudomonadati</taxon>
        <taxon>Pseudomonadota</taxon>
        <taxon>Gammaproteobacteria</taxon>
        <taxon>Chromatiales</taxon>
        <taxon>Chromatiaceae</taxon>
        <taxon>Rheinheimera</taxon>
    </lineage>
</organism>
<evidence type="ECO:0000313" key="1">
    <source>
        <dbReference type="EMBL" id="NRQ42604.1"/>
    </source>
</evidence>
<dbReference type="EMBL" id="JABSOD010000006">
    <property type="protein sequence ID" value="NRQ42604.1"/>
    <property type="molecule type" value="Genomic_DNA"/>
</dbReference>
<name>A0A7Y5AQU0_9GAMM</name>
<evidence type="ECO:0000313" key="2">
    <source>
        <dbReference type="Proteomes" id="UP000523161"/>
    </source>
</evidence>